<evidence type="ECO:0000256" key="2">
    <source>
        <dbReference type="ARBA" id="ARBA00009525"/>
    </source>
</evidence>
<dbReference type="InterPro" id="IPR042488">
    <property type="entry name" value="Rad4_BHD3_sf"/>
</dbReference>
<dbReference type="InterPro" id="IPR018326">
    <property type="entry name" value="Rad4_beta-hairpin_dom1"/>
</dbReference>
<dbReference type="GO" id="GO:0003697">
    <property type="term" value="F:single-stranded DNA binding"/>
    <property type="evidence" value="ECO:0007669"/>
    <property type="project" value="TreeGrafter"/>
</dbReference>
<dbReference type="GeneID" id="80877721"/>
<proteinExistence type="inferred from homology"/>
<dbReference type="GO" id="GO:0005737">
    <property type="term" value="C:cytoplasm"/>
    <property type="evidence" value="ECO:0007669"/>
    <property type="project" value="TreeGrafter"/>
</dbReference>
<dbReference type="InterPro" id="IPR018325">
    <property type="entry name" value="Rad4/PNGase_transGLS-fold"/>
</dbReference>
<sequence length="698" mass="80783">MSSARSTRSRSTAMKRELEKSHNENSRKAPRNDNESRQTRGRSKKQNQESTKGDQPTSNEEIETGTKPDKEEIKENENAFGLLSANDTPSPGEQSDKNSSGTSDQEDESDEDADIWEQVDLKPNHDEKKNEEKDVHVSTSSVTPSLNINKKRSSGVVEKAIRFSIHVMHTCCLFYHGLRRNQWCCQQELMESLLDKASDERPSIIEDWIKSEKTHDDLLMLVNGLRTWWQKKFNITKHGLRKLGYRDFKQGFELDFEPEFIENEKDFMEKILSFTGSRDLSAQGFTALCRSLQLSVRLIFSLQPLTYSTASYDNWSQHVLPDETASSVDGDLRYPIFWTEIYDNDQDRWISVDAVVLSGVYTNDMSWFEPKGAYAESKHLRMGIVVAYEDDFYAKDVTLRYADVASNRCKKIRQYSSPEKKDDVYAKILSQFSKKIKDKKDLMEDRELEQKAPVRELKSIADYKNHPDFILKRHLKREEAIRDNVNPVDKIVFGSKKNPIQEEVYRREDVLICKTPENYHKEGRVIKPGEQPRKMVKARAVTITRKREHESKFTESREPVMQGLYSSDQTDLYIPPPIQDGKIPKNGYGNIDCFVESMIPQGAVHLPFRGIAKIAKKVNVDYAEAVTGFEFRKHRAIPVTTGIIVPEEFASKVLEEFREYQKEMLEKQLAKERKTAIGLWKHMINGLRIRKRITEDYG</sequence>
<feature type="compositionally biased region" description="Acidic residues" evidence="7">
    <location>
        <begin position="104"/>
        <end position="117"/>
    </location>
</feature>
<dbReference type="Pfam" id="PF10405">
    <property type="entry name" value="BHD_3"/>
    <property type="match status" value="1"/>
</dbReference>
<dbReference type="SMART" id="SM01032">
    <property type="entry name" value="BHD_3"/>
    <property type="match status" value="1"/>
</dbReference>
<evidence type="ECO:0000256" key="6">
    <source>
        <dbReference type="ARBA" id="ARBA00023242"/>
    </source>
</evidence>
<dbReference type="FunFam" id="3.30.70.2460:FF:000001">
    <property type="entry name" value="DNA repair protein Rad4 family"/>
    <property type="match status" value="1"/>
</dbReference>
<dbReference type="NCBIfam" id="TIGR00605">
    <property type="entry name" value="rad4"/>
    <property type="match status" value="1"/>
</dbReference>
<dbReference type="Gene3D" id="3.90.260.10">
    <property type="entry name" value="Transglutaminase-like"/>
    <property type="match status" value="1"/>
</dbReference>
<reference evidence="11 12" key="1">
    <citation type="journal article" date="2023" name="G3 (Bethesda)">
        <title>A high-quality reference genome for the fission yeast Schizosaccharomyces osmophilus.</title>
        <authorList>
            <person name="Jia G.S."/>
            <person name="Zhang W.C."/>
            <person name="Liang Y."/>
            <person name="Liu X.H."/>
            <person name="Rhind N."/>
            <person name="Pidoux A."/>
            <person name="Brysch-Herzberg M."/>
            <person name="Du L.L."/>
        </authorList>
    </citation>
    <scope>NUCLEOTIDE SEQUENCE [LARGE SCALE GENOMIC DNA]</scope>
    <source>
        <strain evidence="11 12">CBS 15793</strain>
    </source>
</reference>
<evidence type="ECO:0000256" key="3">
    <source>
        <dbReference type="ARBA" id="ARBA00022763"/>
    </source>
</evidence>
<evidence type="ECO:0000313" key="11">
    <source>
        <dbReference type="EMBL" id="WBW74675.1"/>
    </source>
</evidence>
<keyword evidence="3" id="KW-0227">DNA damage</keyword>
<feature type="domain" description="Rad4 beta-hairpin" evidence="9">
    <location>
        <begin position="513"/>
        <end position="576"/>
    </location>
</feature>
<keyword evidence="4" id="KW-0238">DNA-binding</keyword>
<dbReference type="SUPFAM" id="SSF54001">
    <property type="entry name" value="Cysteine proteinases"/>
    <property type="match status" value="1"/>
</dbReference>
<dbReference type="KEGG" id="som:SOMG_04245"/>
<dbReference type="EMBL" id="CP115613">
    <property type="protein sequence ID" value="WBW74675.1"/>
    <property type="molecule type" value="Genomic_DNA"/>
</dbReference>
<comment type="similarity">
    <text evidence="2">Belongs to the XPC family.</text>
</comment>
<gene>
    <name evidence="11" type="primary">rhp42</name>
    <name evidence="11" type="ORF">SOMG_04245</name>
</gene>
<dbReference type="GO" id="GO:0006289">
    <property type="term" value="P:nucleotide-excision repair"/>
    <property type="evidence" value="ECO:0007669"/>
    <property type="project" value="InterPro"/>
</dbReference>
<dbReference type="RefSeq" id="XP_056038918.1">
    <property type="nucleotide sequence ID" value="XM_056183032.1"/>
</dbReference>
<feature type="domain" description="Rad4 beta-hairpin" evidence="10">
    <location>
        <begin position="583"/>
        <end position="657"/>
    </location>
</feature>
<evidence type="ECO:0000256" key="4">
    <source>
        <dbReference type="ARBA" id="ARBA00023125"/>
    </source>
</evidence>
<dbReference type="GO" id="GO:0071942">
    <property type="term" value="C:XPC complex"/>
    <property type="evidence" value="ECO:0007669"/>
    <property type="project" value="TreeGrafter"/>
</dbReference>
<dbReference type="Pfam" id="PF10404">
    <property type="entry name" value="BHD_2"/>
    <property type="match status" value="1"/>
</dbReference>
<dbReference type="InterPro" id="IPR004583">
    <property type="entry name" value="DNA_repair_Rad4"/>
</dbReference>
<dbReference type="InterPro" id="IPR018328">
    <property type="entry name" value="Rad4_beta-hairpin_dom3"/>
</dbReference>
<dbReference type="PANTHER" id="PTHR12135">
    <property type="entry name" value="DNA REPAIR PROTEIN XP-C / RAD4"/>
    <property type="match status" value="1"/>
</dbReference>
<comment type="subcellular location">
    <subcellularLocation>
        <location evidence="1">Nucleus</location>
    </subcellularLocation>
</comment>
<feature type="region of interest" description="Disordered" evidence="7">
    <location>
        <begin position="1"/>
        <end position="147"/>
    </location>
</feature>
<evidence type="ECO:0000259" key="8">
    <source>
        <dbReference type="SMART" id="SM01030"/>
    </source>
</evidence>
<dbReference type="Proteomes" id="UP001212411">
    <property type="component" value="Chromosome 3"/>
</dbReference>
<dbReference type="Pfam" id="PF10403">
    <property type="entry name" value="BHD_1"/>
    <property type="match status" value="1"/>
</dbReference>
<dbReference type="InterPro" id="IPR018327">
    <property type="entry name" value="BHD_2"/>
</dbReference>
<organism evidence="11 12">
    <name type="scientific">Schizosaccharomyces osmophilus</name>
    <dbReference type="NCBI Taxonomy" id="2545709"/>
    <lineage>
        <taxon>Eukaryota</taxon>
        <taxon>Fungi</taxon>
        <taxon>Dikarya</taxon>
        <taxon>Ascomycota</taxon>
        <taxon>Taphrinomycotina</taxon>
        <taxon>Schizosaccharomycetes</taxon>
        <taxon>Schizosaccharomycetales</taxon>
        <taxon>Schizosaccharomycetaceae</taxon>
        <taxon>Schizosaccharomyces</taxon>
    </lineage>
</organism>
<feature type="compositionally biased region" description="Low complexity" evidence="7">
    <location>
        <begin position="1"/>
        <end position="12"/>
    </location>
</feature>
<dbReference type="GO" id="GO:0006298">
    <property type="term" value="P:mismatch repair"/>
    <property type="evidence" value="ECO:0007669"/>
    <property type="project" value="TreeGrafter"/>
</dbReference>
<dbReference type="SMART" id="SM01030">
    <property type="entry name" value="BHD_1"/>
    <property type="match status" value="1"/>
</dbReference>
<dbReference type="InterPro" id="IPR018026">
    <property type="entry name" value="DNA_repair_Rad4-like"/>
</dbReference>
<dbReference type="Gene3D" id="2.20.20.110">
    <property type="entry name" value="Rad4, beta-hairpin domain BHD1"/>
    <property type="match status" value="1"/>
</dbReference>
<dbReference type="InterPro" id="IPR036985">
    <property type="entry name" value="Transglutaminase-like_sf"/>
</dbReference>
<dbReference type="Gene3D" id="3.30.70.2460">
    <property type="entry name" value="Rad4, beta-hairpin domain BHD3"/>
    <property type="match status" value="1"/>
</dbReference>
<protein>
    <submittedName>
        <fullName evidence="11">DNA repair protein Rhp42</fullName>
    </submittedName>
</protein>
<dbReference type="Gene3D" id="3.30.60.290">
    <property type="entry name" value="Rad4, beta-hairpin domain BHD2"/>
    <property type="match status" value="1"/>
</dbReference>
<name>A0AAF0AY49_9SCHI</name>
<evidence type="ECO:0000313" key="12">
    <source>
        <dbReference type="Proteomes" id="UP001212411"/>
    </source>
</evidence>
<feature type="compositionally biased region" description="Polar residues" evidence="7">
    <location>
        <begin position="48"/>
        <end position="59"/>
    </location>
</feature>
<dbReference type="Pfam" id="PF03835">
    <property type="entry name" value="Rad4"/>
    <property type="match status" value="1"/>
</dbReference>
<dbReference type="GO" id="GO:0000111">
    <property type="term" value="C:nucleotide-excision repair factor 2 complex"/>
    <property type="evidence" value="ECO:0007669"/>
    <property type="project" value="TreeGrafter"/>
</dbReference>
<dbReference type="SMART" id="SM01031">
    <property type="entry name" value="BHD_2"/>
    <property type="match status" value="1"/>
</dbReference>
<keyword evidence="5" id="KW-0234">DNA repair</keyword>
<accession>A0AAF0AY49</accession>
<keyword evidence="12" id="KW-1185">Reference proteome</keyword>
<feature type="compositionally biased region" description="Basic and acidic residues" evidence="7">
    <location>
        <begin position="14"/>
        <end position="38"/>
    </location>
</feature>
<evidence type="ECO:0000256" key="5">
    <source>
        <dbReference type="ARBA" id="ARBA00023204"/>
    </source>
</evidence>
<dbReference type="PANTHER" id="PTHR12135:SF2">
    <property type="entry name" value="DNA REPAIR PROTEIN RAD34"/>
    <property type="match status" value="1"/>
</dbReference>
<evidence type="ECO:0000259" key="9">
    <source>
        <dbReference type="SMART" id="SM01031"/>
    </source>
</evidence>
<evidence type="ECO:0000256" key="7">
    <source>
        <dbReference type="SAM" id="MobiDB-lite"/>
    </source>
</evidence>
<dbReference type="GO" id="GO:0003684">
    <property type="term" value="F:damaged DNA binding"/>
    <property type="evidence" value="ECO:0007669"/>
    <property type="project" value="InterPro"/>
</dbReference>
<dbReference type="AlphaFoldDB" id="A0AAF0AY49"/>
<dbReference type="InterPro" id="IPR038765">
    <property type="entry name" value="Papain-like_cys_pep_sf"/>
</dbReference>
<evidence type="ECO:0000259" key="10">
    <source>
        <dbReference type="SMART" id="SM01032"/>
    </source>
</evidence>
<keyword evidence="6" id="KW-0539">Nucleus</keyword>
<feature type="compositionally biased region" description="Polar residues" evidence="7">
    <location>
        <begin position="137"/>
        <end position="147"/>
    </location>
</feature>
<feature type="compositionally biased region" description="Basic and acidic residues" evidence="7">
    <location>
        <begin position="64"/>
        <end position="77"/>
    </location>
</feature>
<feature type="compositionally biased region" description="Basic and acidic residues" evidence="7">
    <location>
        <begin position="119"/>
        <end position="136"/>
    </location>
</feature>
<feature type="domain" description="Rad4 beta-hairpin" evidence="8">
    <location>
        <begin position="454"/>
        <end position="511"/>
    </location>
</feature>
<evidence type="ECO:0000256" key="1">
    <source>
        <dbReference type="ARBA" id="ARBA00004123"/>
    </source>
</evidence>